<keyword evidence="2" id="KW-1185">Reference proteome</keyword>
<dbReference type="EMBL" id="VUJU01001659">
    <property type="protein sequence ID" value="KAF0764343.1"/>
    <property type="molecule type" value="Genomic_DNA"/>
</dbReference>
<dbReference type="Proteomes" id="UP000478052">
    <property type="component" value="Unassembled WGS sequence"/>
</dbReference>
<name>A0A6G0Z2A4_APHCR</name>
<feature type="non-terminal residue" evidence="1">
    <location>
        <position position="1"/>
    </location>
</feature>
<gene>
    <name evidence="1" type="ORF">FWK35_00024146</name>
</gene>
<comment type="caution">
    <text evidence="1">The sequence shown here is derived from an EMBL/GenBank/DDBJ whole genome shotgun (WGS) entry which is preliminary data.</text>
</comment>
<reference evidence="1 2" key="1">
    <citation type="submission" date="2019-08" db="EMBL/GenBank/DDBJ databases">
        <title>Whole genome of Aphis craccivora.</title>
        <authorList>
            <person name="Voronova N.V."/>
            <person name="Shulinski R.S."/>
            <person name="Bandarenka Y.V."/>
            <person name="Zhorov D.G."/>
            <person name="Warner D."/>
        </authorList>
    </citation>
    <scope>NUCLEOTIDE SEQUENCE [LARGE SCALE GENOMIC DNA]</scope>
    <source>
        <strain evidence="1">180601</strain>
        <tissue evidence="1">Whole Body</tissue>
    </source>
</reference>
<sequence length="52" mass="6098">HYFVNSYYYPIILLSNLNPPRLCNCTRLVIQKLMINVIKASILNGKFRSKNI</sequence>
<dbReference type="OrthoDB" id="6579077at2759"/>
<accession>A0A6G0Z2A4</accession>
<protein>
    <recommendedName>
        <fullName evidence="3">ATP-dependent DNA helicase</fullName>
    </recommendedName>
</protein>
<proteinExistence type="predicted"/>
<dbReference type="AlphaFoldDB" id="A0A6G0Z2A4"/>
<evidence type="ECO:0000313" key="1">
    <source>
        <dbReference type="EMBL" id="KAF0764343.1"/>
    </source>
</evidence>
<organism evidence="1 2">
    <name type="scientific">Aphis craccivora</name>
    <name type="common">Cowpea aphid</name>
    <dbReference type="NCBI Taxonomy" id="307492"/>
    <lineage>
        <taxon>Eukaryota</taxon>
        <taxon>Metazoa</taxon>
        <taxon>Ecdysozoa</taxon>
        <taxon>Arthropoda</taxon>
        <taxon>Hexapoda</taxon>
        <taxon>Insecta</taxon>
        <taxon>Pterygota</taxon>
        <taxon>Neoptera</taxon>
        <taxon>Paraneoptera</taxon>
        <taxon>Hemiptera</taxon>
        <taxon>Sternorrhyncha</taxon>
        <taxon>Aphidomorpha</taxon>
        <taxon>Aphidoidea</taxon>
        <taxon>Aphididae</taxon>
        <taxon>Aphidini</taxon>
        <taxon>Aphis</taxon>
        <taxon>Aphis</taxon>
    </lineage>
</organism>
<evidence type="ECO:0008006" key="3">
    <source>
        <dbReference type="Google" id="ProtNLM"/>
    </source>
</evidence>
<evidence type="ECO:0000313" key="2">
    <source>
        <dbReference type="Proteomes" id="UP000478052"/>
    </source>
</evidence>